<dbReference type="AlphaFoldDB" id="A0A2B7WLT4"/>
<gene>
    <name evidence="1" type="ORF">AJ79_09168</name>
</gene>
<evidence type="ECO:0008006" key="3">
    <source>
        <dbReference type="Google" id="ProtNLM"/>
    </source>
</evidence>
<evidence type="ECO:0000313" key="1">
    <source>
        <dbReference type="EMBL" id="PGG97498.1"/>
    </source>
</evidence>
<keyword evidence="2" id="KW-1185">Reference proteome</keyword>
<comment type="caution">
    <text evidence="1">The sequence shown here is derived from an EMBL/GenBank/DDBJ whole genome shotgun (WGS) entry which is preliminary data.</text>
</comment>
<feature type="non-terminal residue" evidence="1">
    <location>
        <position position="41"/>
    </location>
</feature>
<dbReference type="EMBL" id="PDNB01000246">
    <property type="protein sequence ID" value="PGG97498.1"/>
    <property type="molecule type" value="Genomic_DNA"/>
</dbReference>
<dbReference type="OrthoDB" id="4225981at2759"/>
<sequence length="41" mass="4737">MPNEEAIQSAIDVLKSQEVPKYAAVAKEFNLNRVTLMRRFK</sequence>
<name>A0A2B7WLT4_9EURO</name>
<dbReference type="Proteomes" id="UP000223968">
    <property type="component" value="Unassembled WGS sequence"/>
</dbReference>
<evidence type="ECO:0000313" key="2">
    <source>
        <dbReference type="Proteomes" id="UP000223968"/>
    </source>
</evidence>
<protein>
    <recommendedName>
        <fullName evidence="3">HTH psq-type domain-containing protein</fullName>
    </recommendedName>
</protein>
<accession>A0A2B7WLT4</accession>
<reference evidence="1 2" key="1">
    <citation type="submission" date="2017-10" db="EMBL/GenBank/DDBJ databases">
        <title>Comparative genomics in systemic dimorphic fungi from Ajellomycetaceae.</title>
        <authorList>
            <person name="Munoz J.F."/>
            <person name="Mcewen J.G."/>
            <person name="Clay O.K."/>
            <person name="Cuomo C.A."/>
        </authorList>
    </citation>
    <scope>NUCLEOTIDE SEQUENCE [LARGE SCALE GENOMIC DNA]</scope>
    <source>
        <strain evidence="1 2">UAMH5409</strain>
    </source>
</reference>
<proteinExistence type="predicted"/>
<organism evidence="1 2">
    <name type="scientific">Helicocarpus griseus UAMH5409</name>
    <dbReference type="NCBI Taxonomy" id="1447875"/>
    <lineage>
        <taxon>Eukaryota</taxon>
        <taxon>Fungi</taxon>
        <taxon>Dikarya</taxon>
        <taxon>Ascomycota</taxon>
        <taxon>Pezizomycotina</taxon>
        <taxon>Eurotiomycetes</taxon>
        <taxon>Eurotiomycetidae</taxon>
        <taxon>Onygenales</taxon>
        <taxon>Ajellomycetaceae</taxon>
        <taxon>Helicocarpus</taxon>
    </lineage>
</organism>